<evidence type="ECO:0000313" key="3">
    <source>
        <dbReference type="Proteomes" id="UP000283269"/>
    </source>
</evidence>
<organism evidence="2 3">
    <name type="scientific">Psilocybe cyanescens</name>
    <dbReference type="NCBI Taxonomy" id="93625"/>
    <lineage>
        <taxon>Eukaryota</taxon>
        <taxon>Fungi</taxon>
        <taxon>Dikarya</taxon>
        <taxon>Basidiomycota</taxon>
        <taxon>Agaricomycotina</taxon>
        <taxon>Agaricomycetes</taxon>
        <taxon>Agaricomycetidae</taxon>
        <taxon>Agaricales</taxon>
        <taxon>Agaricineae</taxon>
        <taxon>Strophariaceae</taxon>
        <taxon>Psilocybe</taxon>
    </lineage>
</organism>
<gene>
    <name evidence="2" type="ORF">CVT25_001188</name>
</gene>
<dbReference type="EMBL" id="NHYD01001420">
    <property type="protein sequence ID" value="PPQ91224.1"/>
    <property type="molecule type" value="Genomic_DNA"/>
</dbReference>
<sequence length="291" mass="32749">MSLISSSTFYKKKTPSLKLFLRKKLAHVHAYQSRTLTTSIQAARIAKKLASDLSTVSTFQIYFKTSKGLNSHLSTTKSCTWYMKGKLWNLGPVNTSISMRHQNETEEQAKGGDPFNVSLDGEENLPEEQDWDDYDPMNHEDFDFDMSALQAGGSHRDEFHFIPNTPELPEDGVEGEDGPGPQTAANRIQSAALHYSKVLDDNEDDRTIIWTKNAGDIIHHVVPPKYMPEEENTTIGASKFFPFASELNWKVAQWAVMDGPGHNAFDRLLAIPGVSIIYSYLACFAKISQRW</sequence>
<feature type="compositionally biased region" description="Acidic residues" evidence="1">
    <location>
        <begin position="120"/>
        <end position="130"/>
    </location>
</feature>
<dbReference type="Proteomes" id="UP000283269">
    <property type="component" value="Unassembled WGS sequence"/>
</dbReference>
<keyword evidence="3" id="KW-1185">Reference proteome</keyword>
<feature type="region of interest" description="Disordered" evidence="1">
    <location>
        <begin position="104"/>
        <end position="130"/>
    </location>
</feature>
<proteinExistence type="predicted"/>
<evidence type="ECO:0000256" key="1">
    <source>
        <dbReference type="SAM" id="MobiDB-lite"/>
    </source>
</evidence>
<accession>A0A409XKF3</accession>
<reference evidence="2 3" key="1">
    <citation type="journal article" date="2018" name="Evol. Lett.">
        <title>Horizontal gene cluster transfer increased hallucinogenic mushroom diversity.</title>
        <authorList>
            <person name="Reynolds H.T."/>
            <person name="Vijayakumar V."/>
            <person name="Gluck-Thaler E."/>
            <person name="Korotkin H.B."/>
            <person name="Matheny P.B."/>
            <person name="Slot J.C."/>
        </authorList>
    </citation>
    <scope>NUCLEOTIDE SEQUENCE [LARGE SCALE GENOMIC DNA]</scope>
    <source>
        <strain evidence="2 3">2631</strain>
    </source>
</reference>
<protein>
    <submittedName>
        <fullName evidence="2">Uncharacterized protein</fullName>
    </submittedName>
</protein>
<name>A0A409XKF3_PSICY</name>
<dbReference type="InParanoid" id="A0A409XKF3"/>
<comment type="caution">
    <text evidence="2">The sequence shown here is derived from an EMBL/GenBank/DDBJ whole genome shotgun (WGS) entry which is preliminary data.</text>
</comment>
<dbReference type="AlphaFoldDB" id="A0A409XKF3"/>
<evidence type="ECO:0000313" key="2">
    <source>
        <dbReference type="EMBL" id="PPQ91224.1"/>
    </source>
</evidence>
<dbReference type="OrthoDB" id="2688393at2759"/>